<dbReference type="OrthoDB" id="8014450at2759"/>
<organism evidence="1 2">
    <name type="scientific">Melipona quadrifasciata</name>
    <dbReference type="NCBI Taxonomy" id="166423"/>
    <lineage>
        <taxon>Eukaryota</taxon>
        <taxon>Metazoa</taxon>
        <taxon>Ecdysozoa</taxon>
        <taxon>Arthropoda</taxon>
        <taxon>Hexapoda</taxon>
        <taxon>Insecta</taxon>
        <taxon>Pterygota</taxon>
        <taxon>Neoptera</taxon>
        <taxon>Endopterygota</taxon>
        <taxon>Hymenoptera</taxon>
        <taxon>Apocrita</taxon>
        <taxon>Aculeata</taxon>
        <taxon>Apoidea</taxon>
        <taxon>Anthophila</taxon>
        <taxon>Apidae</taxon>
        <taxon>Melipona</taxon>
    </lineage>
</organism>
<evidence type="ECO:0000313" key="2">
    <source>
        <dbReference type="Proteomes" id="UP000053105"/>
    </source>
</evidence>
<keyword evidence="2" id="KW-1185">Reference proteome</keyword>
<dbReference type="AlphaFoldDB" id="A0A0N0U5V0"/>
<dbReference type="EMBL" id="KQ435754">
    <property type="protein sequence ID" value="KOX76058.1"/>
    <property type="molecule type" value="Genomic_DNA"/>
</dbReference>
<dbReference type="STRING" id="166423.A0A0N0U5V0"/>
<accession>A0A0N0U5V0</accession>
<gene>
    <name evidence="1" type="ORF">WN51_12870</name>
</gene>
<name>A0A0N0U5V0_9HYME</name>
<proteinExistence type="predicted"/>
<sequence>MRENVEIRRLIENEWITICFRKNAKGFEQRQREKIAEVQAQNRKSYDKKRKEATRYRQGNMVAIKQRQTSPGLKLYPKFLEYVYAQDCMSIYEIQLFSKECRPVLIWNIRLSWNVSPENLGHMAALSPKQETNNALDRGLMHGANFPEHATLRKCIGLPTRHHRTDTKAQFLESLH</sequence>
<dbReference type="Proteomes" id="UP000053105">
    <property type="component" value="Unassembled WGS sequence"/>
</dbReference>
<reference evidence="1 2" key="1">
    <citation type="submission" date="2015-07" db="EMBL/GenBank/DDBJ databases">
        <title>The genome of Melipona quadrifasciata.</title>
        <authorList>
            <person name="Pan H."/>
            <person name="Kapheim K."/>
        </authorList>
    </citation>
    <scope>NUCLEOTIDE SEQUENCE [LARGE SCALE GENOMIC DNA]</scope>
    <source>
        <strain evidence="1">0111107301</strain>
        <tissue evidence="1">Whole body</tissue>
    </source>
</reference>
<protein>
    <submittedName>
        <fullName evidence="1">Uncharacterized protein</fullName>
    </submittedName>
</protein>
<evidence type="ECO:0000313" key="1">
    <source>
        <dbReference type="EMBL" id="KOX76058.1"/>
    </source>
</evidence>